<evidence type="ECO:0000256" key="6">
    <source>
        <dbReference type="RuleBase" id="RU363132"/>
    </source>
</evidence>
<evidence type="ECO:0000259" key="7">
    <source>
        <dbReference type="PROSITE" id="PS50845"/>
    </source>
</evidence>
<feature type="transmembrane region" description="Helical" evidence="6">
    <location>
        <begin position="51"/>
        <end position="68"/>
    </location>
</feature>
<sequence>MDSSEDPSNACVDGDASTSGGPGYRLFDRRSSIHQIMGGGKAADVLLWKRRRVSCGTIVVATVAWILFERSGLSFLSICSDVLLILIVVLFLRANYAAFRNKQLKSLPELELSEEMVNSVAGSFRVKINYLLLMAHDITLGKDFRLFFKVVLGLWLLSVVGSSFSFFTLAYIGTIISITVPALYSKYEEHVDKYFGIIHRKFSKHYKLVDENVIRRIPPVYIPQPLTEQDPANWEPVILKFKEASFLLLLMLEIQIKAIGFMNNVEPLTAKVSTANDVSTQSHLSLGKCSWPWRKRSGDEEMRFVIHVADCKRSITRNWQMNVRLMIILHCVTPARQTEETNPAREMGSFHVCPTTAENNATFKFNIRLTRVFHRSRILACNMDRCPLPEQGISTIQQRMLKS</sequence>
<dbReference type="PANTHER" id="PTHR10994:SF67">
    <property type="entry name" value="RETICULON-LIKE PROTEIN B16"/>
    <property type="match status" value="1"/>
</dbReference>
<dbReference type="InterPro" id="IPR045064">
    <property type="entry name" value="Reticulon-like"/>
</dbReference>
<gene>
    <name evidence="8" type="ORF">VitviT2T_019091</name>
</gene>
<dbReference type="EMBL" id="CP126660">
    <property type="protein sequence ID" value="WKA00762.1"/>
    <property type="molecule type" value="Genomic_DNA"/>
</dbReference>
<comment type="subcellular location">
    <subcellularLocation>
        <location evidence="1 6">Endoplasmic reticulum membrane</location>
        <topology evidence="1 6">Multi-pass membrane protein</topology>
    </subcellularLocation>
</comment>
<keyword evidence="9" id="KW-1185">Reference proteome</keyword>
<organism evidence="8 9">
    <name type="scientific">Vitis vinifera</name>
    <name type="common">Grape</name>
    <dbReference type="NCBI Taxonomy" id="29760"/>
    <lineage>
        <taxon>Eukaryota</taxon>
        <taxon>Viridiplantae</taxon>
        <taxon>Streptophyta</taxon>
        <taxon>Embryophyta</taxon>
        <taxon>Tracheophyta</taxon>
        <taxon>Spermatophyta</taxon>
        <taxon>Magnoliopsida</taxon>
        <taxon>eudicotyledons</taxon>
        <taxon>Gunneridae</taxon>
        <taxon>Pentapetalae</taxon>
        <taxon>rosids</taxon>
        <taxon>Vitales</taxon>
        <taxon>Vitaceae</taxon>
        <taxon>Viteae</taxon>
        <taxon>Vitis</taxon>
    </lineage>
</organism>
<feature type="transmembrane region" description="Helical" evidence="6">
    <location>
        <begin position="74"/>
        <end position="92"/>
    </location>
</feature>
<keyword evidence="2 6" id="KW-0812">Transmembrane</keyword>
<keyword evidence="3 6" id="KW-0256">Endoplasmic reticulum</keyword>
<proteinExistence type="predicted"/>
<name>A0ABY9D049_VITVI</name>
<keyword evidence="5 6" id="KW-0472">Membrane</keyword>
<evidence type="ECO:0000256" key="2">
    <source>
        <dbReference type="ARBA" id="ARBA00022692"/>
    </source>
</evidence>
<feature type="transmembrane region" description="Helical" evidence="6">
    <location>
        <begin position="146"/>
        <end position="172"/>
    </location>
</feature>
<evidence type="ECO:0000313" key="9">
    <source>
        <dbReference type="Proteomes" id="UP001227230"/>
    </source>
</evidence>
<dbReference type="PROSITE" id="PS50845">
    <property type="entry name" value="RETICULON"/>
    <property type="match status" value="1"/>
</dbReference>
<evidence type="ECO:0000256" key="3">
    <source>
        <dbReference type="ARBA" id="ARBA00022824"/>
    </source>
</evidence>
<feature type="domain" description="Reticulon" evidence="7">
    <location>
        <begin position="42"/>
        <end position="245"/>
    </location>
</feature>
<reference evidence="8 9" key="1">
    <citation type="journal article" date="2023" name="Hortic Res">
        <title>The complete reference genome for grapevine (Vitis vinifera L.) genetics and breeding.</title>
        <authorList>
            <person name="Shi X."/>
            <person name="Cao S."/>
            <person name="Wang X."/>
            <person name="Huang S."/>
            <person name="Wang Y."/>
            <person name="Liu Z."/>
            <person name="Liu W."/>
            <person name="Leng X."/>
            <person name="Peng Y."/>
            <person name="Wang N."/>
            <person name="Wang Y."/>
            <person name="Ma Z."/>
            <person name="Xu X."/>
            <person name="Zhang F."/>
            <person name="Xue H."/>
            <person name="Zhong H."/>
            <person name="Wang Y."/>
            <person name="Zhang K."/>
            <person name="Velt A."/>
            <person name="Avia K."/>
            <person name="Holtgrawe D."/>
            <person name="Grimplet J."/>
            <person name="Matus J.T."/>
            <person name="Ware D."/>
            <person name="Wu X."/>
            <person name="Wang H."/>
            <person name="Liu C."/>
            <person name="Fang Y."/>
            <person name="Rustenholz C."/>
            <person name="Cheng Z."/>
            <person name="Xiao H."/>
            <person name="Zhou Y."/>
        </authorList>
    </citation>
    <scope>NUCLEOTIDE SEQUENCE [LARGE SCALE GENOMIC DNA]</scope>
    <source>
        <strain evidence="9">cv. Pinot noir / PN40024</strain>
        <tissue evidence="8">Leaf</tissue>
    </source>
</reference>
<accession>A0ABY9D049</accession>
<keyword evidence="4 6" id="KW-1133">Transmembrane helix</keyword>
<evidence type="ECO:0000313" key="8">
    <source>
        <dbReference type="EMBL" id="WKA00762.1"/>
    </source>
</evidence>
<evidence type="ECO:0000256" key="4">
    <source>
        <dbReference type="ARBA" id="ARBA00022989"/>
    </source>
</evidence>
<evidence type="ECO:0000256" key="5">
    <source>
        <dbReference type="ARBA" id="ARBA00023136"/>
    </source>
</evidence>
<dbReference type="Proteomes" id="UP001227230">
    <property type="component" value="Chromosome 13"/>
</dbReference>
<dbReference type="PANTHER" id="PTHR10994">
    <property type="entry name" value="RETICULON"/>
    <property type="match status" value="1"/>
</dbReference>
<evidence type="ECO:0000256" key="1">
    <source>
        <dbReference type="ARBA" id="ARBA00004477"/>
    </source>
</evidence>
<dbReference type="InterPro" id="IPR003388">
    <property type="entry name" value="Reticulon"/>
</dbReference>
<dbReference type="Pfam" id="PF02453">
    <property type="entry name" value="Reticulon"/>
    <property type="match status" value="1"/>
</dbReference>
<protein>
    <recommendedName>
        <fullName evidence="6">Reticulon-like protein</fullName>
    </recommendedName>
</protein>